<keyword evidence="3" id="KW-1185">Reference proteome</keyword>
<organism evidence="2 3">
    <name type="scientific">Cryptosporangium minutisporangium</name>
    <dbReference type="NCBI Taxonomy" id="113569"/>
    <lineage>
        <taxon>Bacteria</taxon>
        <taxon>Bacillati</taxon>
        <taxon>Actinomycetota</taxon>
        <taxon>Actinomycetes</taxon>
        <taxon>Cryptosporangiales</taxon>
        <taxon>Cryptosporangiaceae</taxon>
        <taxon>Cryptosporangium</taxon>
    </lineage>
</organism>
<comment type="caution">
    <text evidence="2">The sequence shown here is derived from an EMBL/GenBank/DDBJ whole genome shotgun (WGS) entry which is preliminary data.</text>
</comment>
<feature type="compositionally biased region" description="Basic and acidic residues" evidence="1">
    <location>
        <begin position="119"/>
        <end position="130"/>
    </location>
</feature>
<evidence type="ECO:0000256" key="1">
    <source>
        <dbReference type="SAM" id="MobiDB-lite"/>
    </source>
</evidence>
<evidence type="ECO:0000313" key="2">
    <source>
        <dbReference type="EMBL" id="GAA3398118.1"/>
    </source>
</evidence>
<gene>
    <name evidence="2" type="ORF">GCM10020369_80570</name>
</gene>
<feature type="region of interest" description="Disordered" evidence="1">
    <location>
        <begin position="119"/>
        <end position="141"/>
    </location>
</feature>
<dbReference type="Proteomes" id="UP001501676">
    <property type="component" value="Unassembled WGS sequence"/>
</dbReference>
<dbReference type="EMBL" id="BAAAYN010000078">
    <property type="protein sequence ID" value="GAA3398118.1"/>
    <property type="molecule type" value="Genomic_DNA"/>
</dbReference>
<sequence>MYVGAFVVGSREDGTLIEVQVELRGGPAGYTTVLAYRDNRHQLPSTVEVLVTGGILDYKLTSAVTDPDGRPIYRCPTNWRLAVRPAHPARTEPSPAAAVTVSTKEVDRLDALLAELDANDARRHAERGDPFAHPSRGATRK</sequence>
<proteinExistence type="predicted"/>
<evidence type="ECO:0000313" key="3">
    <source>
        <dbReference type="Proteomes" id="UP001501676"/>
    </source>
</evidence>
<accession>A0ABP6TCG4</accession>
<name>A0ABP6TCG4_9ACTN</name>
<protein>
    <submittedName>
        <fullName evidence="2">Uncharacterized protein</fullName>
    </submittedName>
</protein>
<reference evidence="3" key="1">
    <citation type="journal article" date="2019" name="Int. J. Syst. Evol. Microbiol.">
        <title>The Global Catalogue of Microorganisms (GCM) 10K type strain sequencing project: providing services to taxonomists for standard genome sequencing and annotation.</title>
        <authorList>
            <consortium name="The Broad Institute Genomics Platform"/>
            <consortium name="The Broad Institute Genome Sequencing Center for Infectious Disease"/>
            <person name="Wu L."/>
            <person name="Ma J."/>
        </authorList>
    </citation>
    <scope>NUCLEOTIDE SEQUENCE [LARGE SCALE GENOMIC DNA]</scope>
    <source>
        <strain evidence="3">JCM 9458</strain>
    </source>
</reference>